<proteinExistence type="predicted"/>
<dbReference type="Pfam" id="PF13349">
    <property type="entry name" value="DUF4097"/>
    <property type="match status" value="1"/>
</dbReference>
<dbReference type="GeneID" id="95579227"/>
<dbReference type="EMBL" id="NGKB01000012">
    <property type="protein sequence ID" value="RSU12012.1"/>
    <property type="molecule type" value="Genomic_DNA"/>
</dbReference>
<reference evidence="3 4" key="1">
    <citation type="submission" date="2017-05" db="EMBL/GenBank/DDBJ databases">
        <title>Vagococcus spp. assemblies.</title>
        <authorList>
            <person name="Gulvik C.A."/>
        </authorList>
    </citation>
    <scope>NUCLEOTIDE SEQUENCE [LARGE SCALE GENOMIC DNA]</scope>
    <source>
        <strain evidence="3 4">SS1714</strain>
    </source>
</reference>
<dbReference type="OrthoDB" id="2199251at2"/>
<organism evidence="3 4">
    <name type="scientific">Vagococcus carniphilus</name>
    <dbReference type="NCBI Taxonomy" id="218144"/>
    <lineage>
        <taxon>Bacteria</taxon>
        <taxon>Bacillati</taxon>
        <taxon>Bacillota</taxon>
        <taxon>Bacilli</taxon>
        <taxon>Lactobacillales</taxon>
        <taxon>Enterococcaceae</taxon>
        <taxon>Vagococcus</taxon>
    </lineage>
</organism>
<feature type="region of interest" description="Disordered" evidence="1">
    <location>
        <begin position="317"/>
        <end position="349"/>
    </location>
</feature>
<protein>
    <recommendedName>
        <fullName evidence="2">DUF4097 domain-containing protein</fullName>
    </recommendedName>
</protein>
<feature type="compositionally biased region" description="Basic and acidic residues" evidence="1">
    <location>
        <begin position="338"/>
        <end position="349"/>
    </location>
</feature>
<keyword evidence="4" id="KW-1185">Reference proteome</keyword>
<accession>A0A430AVD5</accession>
<evidence type="ECO:0000313" key="3">
    <source>
        <dbReference type="EMBL" id="RSU12012.1"/>
    </source>
</evidence>
<dbReference type="Proteomes" id="UP000288028">
    <property type="component" value="Unassembled WGS sequence"/>
</dbReference>
<evidence type="ECO:0000256" key="1">
    <source>
        <dbReference type="SAM" id="MobiDB-lite"/>
    </source>
</evidence>
<name>A0A430AVD5_9ENTE</name>
<dbReference type="InterPro" id="IPR025164">
    <property type="entry name" value="Toastrack_DUF4097"/>
</dbReference>
<sequence>MKRRTLLILGLAFILIIAGGLGSIFFYQRLDAEKKASEINKKFKYDNSEELVLDIKNSASIHLATSDDEYVHMNKQGLNFGSKQKESATWNVVKKDKKTTVTIDNKVSDKTLKPAIFNFESISDDSIFLKLPENYKKITIKGDKVDISADDLSLAKLDVDTKRGNFYSNNLTIQDLTINNKFGDLYVQDGKFEKDVKLVTSTGNIHVENAIFKSLEMETKNGDAFTANTKGNLKISNQYGNTSINHTIGLVDVDNKNSDIFFHSNNISHDVKLNTVHGNIQLEMDKASYNDNKMDLRTDYGIVSIFNKNLSSETSFTSDKGDASIKATSKNGDISVNEIDKDDTKYEYD</sequence>
<evidence type="ECO:0000313" key="4">
    <source>
        <dbReference type="Proteomes" id="UP000288028"/>
    </source>
</evidence>
<comment type="caution">
    <text evidence="3">The sequence shown here is derived from an EMBL/GenBank/DDBJ whole genome shotgun (WGS) entry which is preliminary data.</text>
</comment>
<feature type="domain" description="DUF4097" evidence="2">
    <location>
        <begin position="50"/>
        <end position="336"/>
    </location>
</feature>
<dbReference type="AlphaFoldDB" id="A0A430AVD5"/>
<dbReference type="RefSeq" id="WP_126795449.1">
    <property type="nucleotide sequence ID" value="NZ_CP060720.1"/>
</dbReference>
<gene>
    <name evidence="3" type="ORF">CBF28_11615</name>
</gene>
<evidence type="ECO:0000259" key="2">
    <source>
        <dbReference type="Pfam" id="PF13349"/>
    </source>
</evidence>